<dbReference type="EMBL" id="JACEIO010000028">
    <property type="protein sequence ID" value="MBA4537838.1"/>
    <property type="molecule type" value="Genomic_DNA"/>
</dbReference>
<dbReference type="AlphaFoldDB" id="A0A6B3W3M5"/>
<dbReference type="EMBL" id="JAAIWN010000026">
    <property type="protein sequence ID" value="NEY82094.1"/>
    <property type="molecule type" value="Genomic_DNA"/>
</dbReference>
<gene>
    <name evidence="2" type="ORF">G4D64_11410</name>
    <name evidence="1" type="ORF">H1Z61_12020</name>
</gene>
<accession>A0A6B3W3M5</accession>
<protein>
    <submittedName>
        <fullName evidence="2">Uncharacterized protein</fullName>
    </submittedName>
</protein>
<sequence length="74" mass="8516">MVKTMNIHAKEGDKVVFAYPNNGLNSDKEKAAKYLQLYKEYTVDSTVVRSSSTDVYLKEIPDVHFNSVHFIDKF</sequence>
<reference evidence="1 4" key="2">
    <citation type="submission" date="2020-07" db="EMBL/GenBank/DDBJ databases">
        <authorList>
            <person name="Feng H."/>
        </authorList>
    </citation>
    <scope>NUCLEOTIDE SEQUENCE [LARGE SCALE GENOMIC DNA]</scope>
    <source>
        <strain evidence="1">S-12</strain>
        <strain evidence="4">s-12</strain>
    </source>
</reference>
<dbReference type="RefSeq" id="WP_163242481.1">
    <property type="nucleotide sequence ID" value="NZ_CP082780.1"/>
</dbReference>
<keyword evidence="3" id="KW-1185">Reference proteome</keyword>
<proteinExistence type="predicted"/>
<organism evidence="2 3">
    <name type="scientific">Bacillus aquiflavi</name>
    <dbReference type="NCBI Taxonomy" id="2672567"/>
    <lineage>
        <taxon>Bacteria</taxon>
        <taxon>Bacillati</taxon>
        <taxon>Bacillota</taxon>
        <taxon>Bacilli</taxon>
        <taxon>Bacillales</taxon>
        <taxon>Bacillaceae</taxon>
        <taxon>Bacillus</taxon>
    </lineage>
</organism>
<dbReference type="Proteomes" id="UP000472971">
    <property type="component" value="Unassembled WGS sequence"/>
</dbReference>
<name>A0A6B3W3M5_9BACI</name>
<reference evidence="2 3" key="1">
    <citation type="submission" date="2020-02" db="EMBL/GenBank/DDBJ databases">
        <title>Bacillus aquiflavi sp. nov., isolated from yellow water of strong flavor Chinese baijiu in Yibin region of China.</title>
        <authorList>
            <person name="Xie J."/>
        </authorList>
    </citation>
    <scope>NUCLEOTIDE SEQUENCE [LARGE SCALE GENOMIC DNA]</scope>
    <source>
        <strain evidence="2 3">3H-10</strain>
    </source>
</reference>
<comment type="caution">
    <text evidence="2">The sequence shown here is derived from an EMBL/GenBank/DDBJ whole genome shotgun (WGS) entry which is preliminary data.</text>
</comment>
<evidence type="ECO:0000313" key="1">
    <source>
        <dbReference type="EMBL" id="MBA4537838.1"/>
    </source>
</evidence>
<evidence type="ECO:0000313" key="3">
    <source>
        <dbReference type="Proteomes" id="UP000472971"/>
    </source>
</evidence>
<evidence type="ECO:0000313" key="2">
    <source>
        <dbReference type="EMBL" id="NEY82094.1"/>
    </source>
</evidence>
<dbReference type="Proteomes" id="UP000570010">
    <property type="component" value="Unassembled WGS sequence"/>
</dbReference>
<evidence type="ECO:0000313" key="4">
    <source>
        <dbReference type="Proteomes" id="UP000570010"/>
    </source>
</evidence>